<dbReference type="EMBL" id="ML978712">
    <property type="protein sequence ID" value="KAF2091144.1"/>
    <property type="molecule type" value="Genomic_DNA"/>
</dbReference>
<feature type="compositionally biased region" description="Polar residues" evidence="1">
    <location>
        <begin position="150"/>
        <end position="174"/>
    </location>
</feature>
<evidence type="ECO:0000313" key="3">
    <source>
        <dbReference type="Proteomes" id="UP000799776"/>
    </source>
</evidence>
<evidence type="ECO:0000256" key="1">
    <source>
        <dbReference type="SAM" id="MobiDB-lite"/>
    </source>
</evidence>
<feature type="compositionally biased region" description="Acidic residues" evidence="1">
    <location>
        <begin position="175"/>
        <end position="185"/>
    </location>
</feature>
<feature type="compositionally biased region" description="Basic residues" evidence="1">
    <location>
        <begin position="489"/>
        <end position="499"/>
    </location>
</feature>
<proteinExistence type="predicted"/>
<name>A0A9P4I257_9PEZI</name>
<dbReference type="Proteomes" id="UP000799776">
    <property type="component" value="Unassembled WGS sequence"/>
</dbReference>
<protein>
    <submittedName>
        <fullName evidence="2">Uncharacterized protein</fullName>
    </submittedName>
</protein>
<feature type="compositionally biased region" description="Basic and acidic residues" evidence="1">
    <location>
        <begin position="472"/>
        <end position="488"/>
    </location>
</feature>
<feature type="region of interest" description="Disordered" evidence="1">
    <location>
        <begin position="472"/>
        <end position="506"/>
    </location>
</feature>
<feature type="compositionally biased region" description="Basic residues" evidence="1">
    <location>
        <begin position="44"/>
        <end position="59"/>
    </location>
</feature>
<feature type="region of interest" description="Disordered" evidence="1">
    <location>
        <begin position="1"/>
        <end position="186"/>
    </location>
</feature>
<gene>
    <name evidence="2" type="ORF">K490DRAFT_62466</name>
</gene>
<feature type="region of interest" description="Disordered" evidence="1">
    <location>
        <begin position="199"/>
        <end position="230"/>
    </location>
</feature>
<evidence type="ECO:0000313" key="2">
    <source>
        <dbReference type="EMBL" id="KAF2091144.1"/>
    </source>
</evidence>
<keyword evidence="3" id="KW-1185">Reference proteome</keyword>
<accession>A0A9P4I257</accession>
<sequence>MASQFDPAASGPEFTESKYDPDDMQTDVPGEERAGKTTSTNHVTSRRAAVRSSARRHTLYPRLVGVLSAIPNSDSEEESVGETTGADHVEAQGVAALRSVENRQRQEYSIPRLANAQTTTPNTESEEESDGETTCTDHVKRRRVEAAPSSVKNGQGQRSSIPKPTNAQSATPNTEPDEENDGEDIGTEHINSHTLALHSSIRNKQRQRSSTPTSASAQSATPGTQQVSEPTFAVHMPVPDEFLRFAALVKDPPPEGIWRNGQLTRVWFAREFAPHMNNALCTLSKDSPIYKLGRERLGLGEKIWDFLTKTAVSTVRCDEPVALSPDGHSQDVARCQGTHGQQGGLVFDFCRHCYENQARCLSRKAQDALFEGWVTPCCEDCERQNLYVLHLRLNAQNRTVFCQCDLGEYCLRCQQAHLERMTDAVKAWPSHGPSRMSPDISIRYCLCGSLPAANPRLFRCASCRRFKVKRSDFGKPEEKASEEQDHNAPRRSRRNKKRASVFGGRI</sequence>
<dbReference type="AlphaFoldDB" id="A0A9P4I257"/>
<reference evidence="2" key="1">
    <citation type="journal article" date="2020" name="Stud. Mycol.">
        <title>101 Dothideomycetes genomes: a test case for predicting lifestyles and emergence of pathogens.</title>
        <authorList>
            <person name="Haridas S."/>
            <person name="Albert R."/>
            <person name="Binder M."/>
            <person name="Bloem J."/>
            <person name="Labutti K."/>
            <person name="Salamov A."/>
            <person name="Andreopoulos B."/>
            <person name="Baker S."/>
            <person name="Barry K."/>
            <person name="Bills G."/>
            <person name="Bluhm B."/>
            <person name="Cannon C."/>
            <person name="Castanera R."/>
            <person name="Culley D."/>
            <person name="Daum C."/>
            <person name="Ezra D."/>
            <person name="Gonzalez J."/>
            <person name="Henrissat B."/>
            <person name="Kuo A."/>
            <person name="Liang C."/>
            <person name="Lipzen A."/>
            <person name="Lutzoni F."/>
            <person name="Magnuson J."/>
            <person name="Mondo S."/>
            <person name="Nolan M."/>
            <person name="Ohm R."/>
            <person name="Pangilinan J."/>
            <person name="Park H.-J."/>
            <person name="Ramirez L."/>
            <person name="Alfaro M."/>
            <person name="Sun H."/>
            <person name="Tritt A."/>
            <person name="Yoshinaga Y."/>
            <person name="Zwiers L.-H."/>
            <person name="Turgeon B."/>
            <person name="Goodwin S."/>
            <person name="Spatafora J."/>
            <person name="Crous P."/>
            <person name="Grigoriev I."/>
        </authorList>
    </citation>
    <scope>NUCLEOTIDE SEQUENCE</scope>
    <source>
        <strain evidence="2">CBS 121410</strain>
    </source>
</reference>
<feature type="compositionally biased region" description="Low complexity" evidence="1">
    <location>
        <begin position="208"/>
        <end position="226"/>
    </location>
</feature>
<comment type="caution">
    <text evidence="2">The sequence shown here is derived from an EMBL/GenBank/DDBJ whole genome shotgun (WGS) entry which is preliminary data.</text>
</comment>
<organism evidence="2 3">
    <name type="scientific">Saccharata proteae CBS 121410</name>
    <dbReference type="NCBI Taxonomy" id="1314787"/>
    <lineage>
        <taxon>Eukaryota</taxon>
        <taxon>Fungi</taxon>
        <taxon>Dikarya</taxon>
        <taxon>Ascomycota</taxon>
        <taxon>Pezizomycotina</taxon>
        <taxon>Dothideomycetes</taxon>
        <taxon>Dothideomycetes incertae sedis</taxon>
        <taxon>Botryosphaeriales</taxon>
        <taxon>Saccharataceae</taxon>
        <taxon>Saccharata</taxon>
    </lineage>
</organism>